<dbReference type="Pfam" id="PF26176">
    <property type="entry name" value="zf_C2H2_17_2"/>
    <property type="match status" value="1"/>
</dbReference>
<evidence type="ECO:0000259" key="2">
    <source>
        <dbReference type="Pfam" id="PF26176"/>
    </source>
</evidence>
<proteinExistence type="predicted"/>
<feature type="domain" description="C2H2-domain containing protein second zinc finger" evidence="2">
    <location>
        <begin position="408"/>
        <end position="439"/>
    </location>
</feature>
<feature type="compositionally biased region" description="Basic and acidic residues" evidence="1">
    <location>
        <begin position="477"/>
        <end position="498"/>
    </location>
</feature>
<protein>
    <recommendedName>
        <fullName evidence="6">C2H2-type domain-containing protein</fullName>
    </recommendedName>
</protein>
<name>A0A6A6HMR9_VIRVR</name>
<feature type="compositionally biased region" description="Polar residues" evidence="1">
    <location>
        <begin position="85"/>
        <end position="95"/>
    </location>
</feature>
<feature type="domain" description="C2H2-domain containing protein first zinc finger" evidence="3">
    <location>
        <begin position="371"/>
        <end position="400"/>
    </location>
</feature>
<dbReference type="Pfam" id="PF26177">
    <property type="entry name" value="zf_C2H2_17_1st"/>
    <property type="match status" value="1"/>
</dbReference>
<evidence type="ECO:0000256" key="1">
    <source>
        <dbReference type="SAM" id="MobiDB-lite"/>
    </source>
</evidence>
<feature type="compositionally biased region" description="Polar residues" evidence="1">
    <location>
        <begin position="1"/>
        <end position="24"/>
    </location>
</feature>
<dbReference type="Proteomes" id="UP000800092">
    <property type="component" value="Unassembled WGS sequence"/>
</dbReference>
<organism evidence="4 5">
    <name type="scientific">Viridothelium virens</name>
    <name type="common">Speckled blister lichen</name>
    <name type="synonym">Trypethelium virens</name>
    <dbReference type="NCBI Taxonomy" id="1048519"/>
    <lineage>
        <taxon>Eukaryota</taxon>
        <taxon>Fungi</taxon>
        <taxon>Dikarya</taxon>
        <taxon>Ascomycota</taxon>
        <taxon>Pezizomycotina</taxon>
        <taxon>Dothideomycetes</taxon>
        <taxon>Dothideomycetes incertae sedis</taxon>
        <taxon>Trypetheliales</taxon>
        <taxon>Trypetheliaceae</taxon>
        <taxon>Viridothelium</taxon>
    </lineage>
</organism>
<dbReference type="AlphaFoldDB" id="A0A6A6HMR9"/>
<feature type="region of interest" description="Disordered" evidence="1">
    <location>
        <begin position="439"/>
        <end position="499"/>
    </location>
</feature>
<evidence type="ECO:0008006" key="6">
    <source>
        <dbReference type="Google" id="ProtNLM"/>
    </source>
</evidence>
<dbReference type="Gene3D" id="3.30.160.60">
    <property type="entry name" value="Classic Zinc Finger"/>
    <property type="match status" value="1"/>
</dbReference>
<dbReference type="OrthoDB" id="5062908at2759"/>
<feature type="compositionally biased region" description="Polar residues" evidence="1">
    <location>
        <begin position="244"/>
        <end position="253"/>
    </location>
</feature>
<keyword evidence="5" id="KW-1185">Reference proteome</keyword>
<dbReference type="EMBL" id="ML991773">
    <property type="protein sequence ID" value="KAF2239291.1"/>
    <property type="molecule type" value="Genomic_DNA"/>
</dbReference>
<dbReference type="InterPro" id="IPR059009">
    <property type="entry name" value="Znf_C2H2_17_1st"/>
</dbReference>
<sequence length="565" mass="62640">MSFSPDDNVSTTSGMDNSTYSHVNSYRRMSRTGHGNRVSLSQHQGFLSHGMDHPGNAISPAVHSEGRGSSQISSDRSQVPPGLISSGTSDLTENTFNTSDYANLATGQEFGPMSQAGYSEQPFSRFPSQFNDVAVAQPPYLPNYPTFTRHFSDPSNQTTFARTFSPHESQVRSGSVASFVDSDLPAAVPGQSFSRPPLIRQSSSQTFSIRSTTASEGATAFDSTMETPQMAQFMKPSPPDVNAHLQTGSQLSQDPRYDGTVEGPHGYLQYPIPGSFDASFTRREPSSVPNVLPFDQADDDTYLPSTTAAVRQSSEERGEAEARQARSHHLYAANPHPDDLYHCPYEASENCPHKPTKLKCVYDKYIDSHLRPFRCKAQACATLQFSSTACLLRHEREAHGMHGHGAKPHLCSYKDCERSIPGNGFPRRYNLFDHMKRVHDYKVPPSPPHSTTDNPPKSAGPKRQTSRKRKPTGPSSDESHVSEKRNKVEVSRKAEDLPRPVNEVVQASRRMSEMNNLEALWKDRYAELCQHVQLLESPQDLLNLQKVSNDIGSLHEIAKQWKGFG</sequence>
<feature type="compositionally biased region" description="Polar residues" evidence="1">
    <location>
        <begin position="67"/>
        <end position="77"/>
    </location>
</feature>
<evidence type="ECO:0000313" key="4">
    <source>
        <dbReference type="EMBL" id="KAF2239291.1"/>
    </source>
</evidence>
<evidence type="ECO:0000313" key="5">
    <source>
        <dbReference type="Proteomes" id="UP000800092"/>
    </source>
</evidence>
<evidence type="ECO:0000259" key="3">
    <source>
        <dbReference type="Pfam" id="PF26177"/>
    </source>
</evidence>
<feature type="region of interest" description="Disordered" evidence="1">
    <location>
        <begin position="243"/>
        <end position="264"/>
    </location>
</feature>
<feature type="region of interest" description="Disordered" evidence="1">
    <location>
        <begin position="1"/>
        <end position="95"/>
    </location>
</feature>
<dbReference type="InterPro" id="IPR059095">
    <property type="entry name" value="Znf_C2H2_17_2nd"/>
</dbReference>
<gene>
    <name evidence="4" type="ORF">EV356DRAFT_528562</name>
</gene>
<accession>A0A6A6HMR9</accession>
<reference evidence="4" key="1">
    <citation type="journal article" date="2020" name="Stud. Mycol.">
        <title>101 Dothideomycetes genomes: a test case for predicting lifestyles and emergence of pathogens.</title>
        <authorList>
            <person name="Haridas S."/>
            <person name="Albert R."/>
            <person name="Binder M."/>
            <person name="Bloem J."/>
            <person name="Labutti K."/>
            <person name="Salamov A."/>
            <person name="Andreopoulos B."/>
            <person name="Baker S."/>
            <person name="Barry K."/>
            <person name="Bills G."/>
            <person name="Bluhm B."/>
            <person name="Cannon C."/>
            <person name="Castanera R."/>
            <person name="Culley D."/>
            <person name="Daum C."/>
            <person name="Ezra D."/>
            <person name="Gonzalez J."/>
            <person name="Henrissat B."/>
            <person name="Kuo A."/>
            <person name="Liang C."/>
            <person name="Lipzen A."/>
            <person name="Lutzoni F."/>
            <person name="Magnuson J."/>
            <person name="Mondo S."/>
            <person name="Nolan M."/>
            <person name="Ohm R."/>
            <person name="Pangilinan J."/>
            <person name="Park H.-J."/>
            <person name="Ramirez L."/>
            <person name="Alfaro M."/>
            <person name="Sun H."/>
            <person name="Tritt A."/>
            <person name="Yoshinaga Y."/>
            <person name="Zwiers L.-H."/>
            <person name="Turgeon B."/>
            <person name="Goodwin S."/>
            <person name="Spatafora J."/>
            <person name="Crous P."/>
            <person name="Grigoriev I."/>
        </authorList>
    </citation>
    <scope>NUCLEOTIDE SEQUENCE</scope>
    <source>
        <strain evidence="4">Tuck. ex Michener</strain>
    </source>
</reference>